<feature type="compositionally biased region" description="Basic and acidic residues" evidence="1">
    <location>
        <begin position="121"/>
        <end position="131"/>
    </location>
</feature>
<dbReference type="RefSeq" id="XP_033652685.1">
    <property type="nucleotide sequence ID" value="XM_033803076.1"/>
</dbReference>
<dbReference type="PANTHER" id="PTHR42088:SF1">
    <property type="entry name" value="YALI0F10131P"/>
    <property type="match status" value="1"/>
</dbReference>
<dbReference type="PANTHER" id="PTHR42088">
    <property type="entry name" value="YALI0F10131P"/>
    <property type="match status" value="1"/>
</dbReference>
<name>A0A6A6JHM8_WESOR</name>
<dbReference type="OrthoDB" id="5417135at2759"/>
<dbReference type="Proteomes" id="UP000800097">
    <property type="component" value="Unassembled WGS sequence"/>
</dbReference>
<keyword evidence="2" id="KW-0472">Membrane</keyword>
<evidence type="ECO:0000256" key="1">
    <source>
        <dbReference type="SAM" id="MobiDB-lite"/>
    </source>
</evidence>
<evidence type="ECO:0000313" key="4">
    <source>
        <dbReference type="Proteomes" id="UP000800097"/>
    </source>
</evidence>
<feature type="region of interest" description="Disordered" evidence="1">
    <location>
        <begin position="1"/>
        <end position="31"/>
    </location>
</feature>
<feature type="region of interest" description="Disordered" evidence="1">
    <location>
        <begin position="190"/>
        <end position="324"/>
    </location>
</feature>
<keyword evidence="2" id="KW-1133">Transmembrane helix</keyword>
<gene>
    <name evidence="3" type="ORF">EI97DRAFT_78533</name>
</gene>
<feature type="compositionally biased region" description="Basic and acidic residues" evidence="1">
    <location>
        <begin position="238"/>
        <end position="248"/>
    </location>
</feature>
<sequence>MDHRHHAHRHRHSRRETFYPEIPGIPSRTTAMDMSPVQLMPRSTCTDPDAPECRKPTQIPTLPIVLGVVIPLGAAAIVLIYLHRRHIRKLREEDAKDKYKSLDFGVDPSSAQRKKGAKGMEMSKTDGEKSARHGYGISLDMGSPYIMPAGLNASRESFHSLSRSMHDPSDPYSPVTMSFMKGDNASLRSVSRNGGFPAHDNGSVYTTSSGATDRMNNGLLKNASSMSHSVPPRGEPLSPDREVPELRFPEPVAQPRSPSPLNPNAQSPPSAVLRTTAASPPPAQTQYVAFNPTGSPAVAPAPAEPEPEVQESKAQRTTPSPPPLRIQSQAAVLQNNTASFISDSSYGDAFQITPPSPPRSQERVLSQEAPLVPEPLHPQTNAPVGLGVEQIDYSANRLSLSLRPLPPDDPNDNPEQRALRIRSFYKEYFDESKPDPAGGHAYHDDYYEDSYGSEYLDGAVYDPQSNAFVVAQPHAPFAQPVTRRAMTPPPRAPPRFRSGSLPRGPHMSKGSMSSAGRHMPPRGMSSMSGRFPGTRPPPPPPAALTSLPTPSKLKEDSMVFNPIDFAPPVSIRERQNGMRPDSPLGTPRPYSPAVRAHTPLASAFDDLAVMPSPHMLRKSGTFTALDFAPPPRFRDPGSGASDAGSIRSYRSGISAVGRMAVRTGANRVSRIPKGVVGTKEDIVSALRPQMSLVAPA</sequence>
<proteinExistence type="predicted"/>
<dbReference type="AlphaFoldDB" id="A0A6A6JHM8"/>
<feature type="compositionally biased region" description="Polar residues" evidence="1">
    <location>
        <begin position="284"/>
        <end position="294"/>
    </location>
</feature>
<evidence type="ECO:0000313" key="3">
    <source>
        <dbReference type="EMBL" id="KAF2275146.1"/>
    </source>
</evidence>
<keyword evidence="4" id="KW-1185">Reference proteome</keyword>
<protein>
    <submittedName>
        <fullName evidence="3">Uncharacterized protein</fullName>
    </submittedName>
</protein>
<dbReference type="GeneID" id="54556251"/>
<accession>A0A6A6JHM8</accession>
<feature type="region of interest" description="Disordered" evidence="1">
    <location>
        <begin position="106"/>
        <end position="131"/>
    </location>
</feature>
<feature type="compositionally biased region" description="Basic residues" evidence="1">
    <location>
        <begin position="1"/>
        <end position="14"/>
    </location>
</feature>
<feature type="compositionally biased region" description="Polar residues" evidence="1">
    <location>
        <begin position="203"/>
        <end position="215"/>
    </location>
</feature>
<organism evidence="3 4">
    <name type="scientific">Westerdykella ornata</name>
    <dbReference type="NCBI Taxonomy" id="318751"/>
    <lineage>
        <taxon>Eukaryota</taxon>
        <taxon>Fungi</taxon>
        <taxon>Dikarya</taxon>
        <taxon>Ascomycota</taxon>
        <taxon>Pezizomycotina</taxon>
        <taxon>Dothideomycetes</taxon>
        <taxon>Pleosporomycetidae</taxon>
        <taxon>Pleosporales</taxon>
        <taxon>Sporormiaceae</taxon>
        <taxon>Westerdykella</taxon>
    </lineage>
</organism>
<evidence type="ECO:0000256" key="2">
    <source>
        <dbReference type="SAM" id="Phobius"/>
    </source>
</evidence>
<feature type="region of interest" description="Disordered" evidence="1">
    <location>
        <begin position="482"/>
        <end position="550"/>
    </location>
</feature>
<keyword evidence="2" id="KW-0812">Transmembrane</keyword>
<feature type="transmembrane region" description="Helical" evidence="2">
    <location>
        <begin position="64"/>
        <end position="82"/>
    </location>
</feature>
<reference evidence="3" key="1">
    <citation type="journal article" date="2020" name="Stud. Mycol.">
        <title>101 Dothideomycetes genomes: a test case for predicting lifestyles and emergence of pathogens.</title>
        <authorList>
            <person name="Haridas S."/>
            <person name="Albert R."/>
            <person name="Binder M."/>
            <person name="Bloem J."/>
            <person name="Labutti K."/>
            <person name="Salamov A."/>
            <person name="Andreopoulos B."/>
            <person name="Baker S."/>
            <person name="Barry K."/>
            <person name="Bills G."/>
            <person name="Bluhm B."/>
            <person name="Cannon C."/>
            <person name="Castanera R."/>
            <person name="Culley D."/>
            <person name="Daum C."/>
            <person name="Ezra D."/>
            <person name="Gonzalez J."/>
            <person name="Henrissat B."/>
            <person name="Kuo A."/>
            <person name="Liang C."/>
            <person name="Lipzen A."/>
            <person name="Lutzoni F."/>
            <person name="Magnuson J."/>
            <person name="Mondo S."/>
            <person name="Nolan M."/>
            <person name="Ohm R."/>
            <person name="Pangilinan J."/>
            <person name="Park H.-J."/>
            <person name="Ramirez L."/>
            <person name="Alfaro M."/>
            <person name="Sun H."/>
            <person name="Tritt A."/>
            <person name="Yoshinaga Y."/>
            <person name="Zwiers L.-H."/>
            <person name="Turgeon B."/>
            <person name="Goodwin S."/>
            <person name="Spatafora J."/>
            <person name="Crous P."/>
            <person name="Grigoriev I."/>
        </authorList>
    </citation>
    <scope>NUCLEOTIDE SEQUENCE</scope>
    <source>
        <strain evidence="3">CBS 379.55</strain>
    </source>
</reference>
<dbReference type="EMBL" id="ML986498">
    <property type="protein sequence ID" value="KAF2275146.1"/>
    <property type="molecule type" value="Genomic_DNA"/>
</dbReference>